<dbReference type="InterPro" id="IPR050297">
    <property type="entry name" value="LipidA_mod_glycosyltrf_83"/>
</dbReference>
<keyword evidence="4" id="KW-0808">Transferase</keyword>
<evidence type="ECO:0000256" key="3">
    <source>
        <dbReference type="ARBA" id="ARBA00022676"/>
    </source>
</evidence>
<feature type="transmembrane region" description="Helical" evidence="8">
    <location>
        <begin position="80"/>
        <end position="107"/>
    </location>
</feature>
<evidence type="ECO:0000313" key="10">
    <source>
        <dbReference type="EMBL" id="GKX32041.1"/>
    </source>
</evidence>
<evidence type="ECO:0000256" key="4">
    <source>
        <dbReference type="ARBA" id="ARBA00022679"/>
    </source>
</evidence>
<evidence type="ECO:0000256" key="2">
    <source>
        <dbReference type="ARBA" id="ARBA00022475"/>
    </source>
</evidence>
<name>A0A9W6DG86_9FIRM</name>
<dbReference type="Proteomes" id="UP001144256">
    <property type="component" value="Unassembled WGS sequence"/>
</dbReference>
<feature type="transmembrane region" description="Helical" evidence="8">
    <location>
        <begin position="280"/>
        <end position="302"/>
    </location>
</feature>
<dbReference type="GO" id="GO:0005886">
    <property type="term" value="C:plasma membrane"/>
    <property type="evidence" value="ECO:0007669"/>
    <property type="project" value="UniProtKB-SubCell"/>
</dbReference>
<evidence type="ECO:0000256" key="5">
    <source>
        <dbReference type="ARBA" id="ARBA00022692"/>
    </source>
</evidence>
<feature type="transmembrane region" description="Helical" evidence="8">
    <location>
        <begin position="114"/>
        <end position="133"/>
    </location>
</feature>
<dbReference type="GO" id="GO:0006493">
    <property type="term" value="P:protein O-linked glycosylation"/>
    <property type="evidence" value="ECO:0007669"/>
    <property type="project" value="InterPro"/>
</dbReference>
<evidence type="ECO:0000256" key="1">
    <source>
        <dbReference type="ARBA" id="ARBA00004651"/>
    </source>
</evidence>
<feature type="transmembrane region" description="Helical" evidence="8">
    <location>
        <begin position="342"/>
        <end position="361"/>
    </location>
</feature>
<proteinExistence type="predicted"/>
<keyword evidence="5 8" id="KW-0812">Transmembrane</keyword>
<accession>A0A9W6DG86</accession>
<keyword evidence="6 8" id="KW-1133">Transmembrane helix</keyword>
<organism evidence="10 11">
    <name type="scientific">Vallitalea longa</name>
    <dbReference type="NCBI Taxonomy" id="2936439"/>
    <lineage>
        <taxon>Bacteria</taxon>
        <taxon>Bacillati</taxon>
        <taxon>Bacillota</taxon>
        <taxon>Clostridia</taxon>
        <taxon>Lachnospirales</taxon>
        <taxon>Vallitaleaceae</taxon>
        <taxon>Vallitalea</taxon>
    </lineage>
</organism>
<keyword evidence="3" id="KW-0328">Glycosyltransferase</keyword>
<keyword evidence="2" id="KW-1003">Cell membrane</keyword>
<dbReference type="Pfam" id="PF02366">
    <property type="entry name" value="PMT"/>
    <property type="match status" value="1"/>
</dbReference>
<sequence length="523" mass="61565">MNKSKKYTFIIVLYLILYFIISLNYLEIFPFVHSDEPWLSGLTRNMMENGSIFATETFFDLFPRFPHCIKVLFHLIQMPFILIFGYDIFSVRLISLIFGTISLLLFYKICCKLFGNYLYSILITVLLSFNIQFIYASHFARQEIIIVFVLMLGFYYYLSRSRGGNTHIFLGLIIGLSVGIHPNSFVVAIVFGLLYVIDIIYKHKKVRNLLILIGTTGLTALIFVILSFIGDADFISHYTSFGESLGVSSSIIDKILTMPNYYMNLFNGISGTYYTPPIKVYLNVFGIVFLISIVYLIISRLIKKVIDDDCLPDNLMILKLLICIVGINIGFIIIGRYNQTNVVFVFPFFYLLVFALFSNIINYSKKFMIIFMVILIGFSFYLTFEECSVYGRYDYNDYLDELEIIPQGVKTLGNLNMEFYFENGMLLDYRNLTYLEENNMSFEDYINHNNIEYIVFMEELDYIHRNSGWSILYGEDYYYDDMKRFIEENCRLVHEFRDSLYGIRISRYMMDYEWGVWIYRVEK</sequence>
<dbReference type="RefSeq" id="WP_281819429.1">
    <property type="nucleotide sequence ID" value="NZ_BRLB01000025.1"/>
</dbReference>
<dbReference type="InterPro" id="IPR003342">
    <property type="entry name" value="ArnT-like_N"/>
</dbReference>
<evidence type="ECO:0000256" key="7">
    <source>
        <dbReference type="ARBA" id="ARBA00023136"/>
    </source>
</evidence>
<evidence type="ECO:0000313" key="11">
    <source>
        <dbReference type="Proteomes" id="UP001144256"/>
    </source>
</evidence>
<feature type="transmembrane region" description="Helical" evidence="8">
    <location>
        <begin position="314"/>
        <end position="335"/>
    </location>
</feature>
<evidence type="ECO:0000256" key="8">
    <source>
        <dbReference type="SAM" id="Phobius"/>
    </source>
</evidence>
<evidence type="ECO:0000256" key="6">
    <source>
        <dbReference type="ARBA" id="ARBA00022989"/>
    </source>
</evidence>
<dbReference type="GO" id="GO:0009103">
    <property type="term" value="P:lipopolysaccharide biosynthetic process"/>
    <property type="evidence" value="ECO:0007669"/>
    <property type="project" value="UniProtKB-ARBA"/>
</dbReference>
<comment type="subcellular location">
    <subcellularLocation>
        <location evidence="1">Cell membrane</location>
        <topology evidence="1">Multi-pass membrane protein</topology>
    </subcellularLocation>
</comment>
<dbReference type="EMBL" id="BRLB01000025">
    <property type="protein sequence ID" value="GKX32041.1"/>
    <property type="molecule type" value="Genomic_DNA"/>
</dbReference>
<dbReference type="AlphaFoldDB" id="A0A9W6DG86"/>
<dbReference type="PANTHER" id="PTHR33908:SF3">
    <property type="entry name" value="UNDECAPRENYL PHOSPHATE-ALPHA-4-AMINO-4-DEOXY-L-ARABINOSE ARABINOSYL TRANSFERASE"/>
    <property type="match status" value="1"/>
</dbReference>
<evidence type="ECO:0000259" key="9">
    <source>
        <dbReference type="Pfam" id="PF02366"/>
    </source>
</evidence>
<keyword evidence="11" id="KW-1185">Reference proteome</keyword>
<keyword evidence="7 8" id="KW-0472">Membrane</keyword>
<feature type="transmembrane region" description="Helical" evidence="8">
    <location>
        <begin position="170"/>
        <end position="197"/>
    </location>
</feature>
<dbReference type="PANTHER" id="PTHR33908">
    <property type="entry name" value="MANNOSYLTRANSFERASE YKCB-RELATED"/>
    <property type="match status" value="1"/>
</dbReference>
<feature type="transmembrane region" description="Helical" evidence="8">
    <location>
        <begin position="139"/>
        <end position="158"/>
    </location>
</feature>
<dbReference type="GO" id="GO:0010041">
    <property type="term" value="P:response to iron(III) ion"/>
    <property type="evidence" value="ECO:0007669"/>
    <property type="project" value="TreeGrafter"/>
</dbReference>
<feature type="domain" description="ArnT-like N-terminal" evidence="9">
    <location>
        <begin position="80"/>
        <end position="225"/>
    </location>
</feature>
<protein>
    <recommendedName>
        <fullName evidence="9">ArnT-like N-terminal domain-containing protein</fullName>
    </recommendedName>
</protein>
<gene>
    <name evidence="10" type="ORF">SH1V18_45210</name>
</gene>
<dbReference type="GO" id="GO:0016763">
    <property type="term" value="F:pentosyltransferase activity"/>
    <property type="evidence" value="ECO:0007669"/>
    <property type="project" value="TreeGrafter"/>
</dbReference>
<feature type="transmembrane region" description="Helical" evidence="8">
    <location>
        <begin position="209"/>
        <end position="229"/>
    </location>
</feature>
<reference evidence="10" key="1">
    <citation type="submission" date="2022-06" db="EMBL/GenBank/DDBJ databases">
        <title>Vallitalea longa sp. nov., an anaerobic bacterium isolated from marine sediment.</title>
        <authorList>
            <person name="Hirano S."/>
            <person name="Terahara T."/>
            <person name="Mori K."/>
            <person name="Hamada M."/>
            <person name="Matsumoto R."/>
            <person name="Kobayashi T."/>
        </authorList>
    </citation>
    <scope>NUCLEOTIDE SEQUENCE</scope>
    <source>
        <strain evidence="10">SH18-1</strain>
    </source>
</reference>
<dbReference type="GO" id="GO:0000030">
    <property type="term" value="F:mannosyltransferase activity"/>
    <property type="evidence" value="ECO:0007669"/>
    <property type="project" value="InterPro"/>
</dbReference>
<comment type="caution">
    <text evidence="10">The sequence shown here is derived from an EMBL/GenBank/DDBJ whole genome shotgun (WGS) entry which is preliminary data.</text>
</comment>
<feature type="transmembrane region" description="Helical" evidence="8">
    <location>
        <begin position="367"/>
        <end position="384"/>
    </location>
</feature>
<feature type="transmembrane region" description="Helical" evidence="8">
    <location>
        <begin position="7"/>
        <end position="26"/>
    </location>
</feature>